<gene>
    <name evidence="1" type="ORF">PHYEVI_LOCUS10955</name>
</gene>
<accession>A0A9N9XTM5</accession>
<proteinExistence type="predicted"/>
<dbReference type="Proteomes" id="UP001153712">
    <property type="component" value="Chromosome 8"/>
</dbReference>
<reference evidence="1" key="1">
    <citation type="submission" date="2022-01" db="EMBL/GenBank/DDBJ databases">
        <authorList>
            <person name="King R."/>
        </authorList>
    </citation>
    <scope>NUCLEOTIDE SEQUENCE</scope>
</reference>
<dbReference type="AlphaFoldDB" id="A0A9N9XTM5"/>
<name>A0A9N9XTM5_PHYSR</name>
<evidence type="ECO:0000313" key="2">
    <source>
        <dbReference type="Proteomes" id="UP001153712"/>
    </source>
</evidence>
<evidence type="ECO:0000313" key="1">
    <source>
        <dbReference type="EMBL" id="CAG9864704.1"/>
    </source>
</evidence>
<feature type="non-terminal residue" evidence="1">
    <location>
        <position position="1"/>
    </location>
</feature>
<keyword evidence="2" id="KW-1185">Reference proteome</keyword>
<sequence>RRQSDTGRRRVWTATEQNQRQPGNWSIQFSTFSRGSFHAQVFQRLRRSVEIILCRFFWFFFCYQIIPNRSEVEIYFR</sequence>
<dbReference type="EMBL" id="OU900101">
    <property type="protein sequence ID" value="CAG9864704.1"/>
    <property type="molecule type" value="Genomic_DNA"/>
</dbReference>
<protein>
    <submittedName>
        <fullName evidence="1">Uncharacterized protein</fullName>
    </submittedName>
</protein>
<organism evidence="1 2">
    <name type="scientific">Phyllotreta striolata</name>
    <name type="common">Striped flea beetle</name>
    <name type="synonym">Crioceris striolata</name>
    <dbReference type="NCBI Taxonomy" id="444603"/>
    <lineage>
        <taxon>Eukaryota</taxon>
        <taxon>Metazoa</taxon>
        <taxon>Ecdysozoa</taxon>
        <taxon>Arthropoda</taxon>
        <taxon>Hexapoda</taxon>
        <taxon>Insecta</taxon>
        <taxon>Pterygota</taxon>
        <taxon>Neoptera</taxon>
        <taxon>Endopterygota</taxon>
        <taxon>Coleoptera</taxon>
        <taxon>Polyphaga</taxon>
        <taxon>Cucujiformia</taxon>
        <taxon>Chrysomeloidea</taxon>
        <taxon>Chrysomelidae</taxon>
        <taxon>Galerucinae</taxon>
        <taxon>Alticini</taxon>
        <taxon>Phyllotreta</taxon>
    </lineage>
</organism>